<name>A0A699GQC1_TANCI</name>
<dbReference type="InterPro" id="IPR050951">
    <property type="entry name" value="Retrovirus_Pol_polyprotein"/>
</dbReference>
<keyword evidence="8" id="KW-0511">Multifunctional enzyme</keyword>
<dbReference type="PANTHER" id="PTHR37984">
    <property type="entry name" value="PROTEIN CBG26694"/>
    <property type="match status" value="1"/>
</dbReference>
<proteinExistence type="predicted"/>
<keyword evidence="4" id="KW-0540">Nuclease</keyword>
<feature type="region of interest" description="Disordered" evidence="10">
    <location>
        <begin position="573"/>
        <end position="594"/>
    </location>
</feature>
<dbReference type="InterPro" id="IPR041577">
    <property type="entry name" value="RT_RNaseH_2"/>
</dbReference>
<dbReference type="SUPFAM" id="SSF57756">
    <property type="entry name" value="Retrovirus zinc finger-like domains"/>
    <property type="match status" value="1"/>
</dbReference>
<dbReference type="Gene3D" id="3.30.70.270">
    <property type="match status" value="1"/>
</dbReference>
<dbReference type="AlphaFoldDB" id="A0A699GQC1"/>
<dbReference type="SUPFAM" id="SSF53098">
    <property type="entry name" value="Ribonuclease H-like"/>
    <property type="match status" value="1"/>
</dbReference>
<dbReference type="GO" id="GO:0003677">
    <property type="term" value="F:DNA binding"/>
    <property type="evidence" value="ECO:0007669"/>
    <property type="project" value="UniProtKB-KW"/>
</dbReference>
<keyword evidence="3" id="KW-0548">Nucleotidyltransferase</keyword>
<gene>
    <name evidence="12" type="ORF">Tci_145414</name>
</gene>
<dbReference type="Gene3D" id="2.40.70.10">
    <property type="entry name" value="Acid Proteases"/>
    <property type="match status" value="1"/>
</dbReference>
<dbReference type="InterPro" id="IPR043502">
    <property type="entry name" value="DNA/RNA_pol_sf"/>
</dbReference>
<dbReference type="Pfam" id="PF00098">
    <property type="entry name" value="zf-CCHC"/>
    <property type="match status" value="1"/>
</dbReference>
<dbReference type="InterPro" id="IPR021109">
    <property type="entry name" value="Peptidase_aspartic_dom_sf"/>
</dbReference>
<dbReference type="InterPro" id="IPR012337">
    <property type="entry name" value="RNaseH-like_sf"/>
</dbReference>
<keyword evidence="1" id="KW-0645">Protease</keyword>
<dbReference type="Gene3D" id="4.10.60.10">
    <property type="entry name" value="Zinc finger, CCHC-type"/>
    <property type="match status" value="1"/>
</dbReference>
<accession>A0A699GQC1</accession>
<evidence type="ECO:0000256" key="8">
    <source>
        <dbReference type="ARBA" id="ARBA00023268"/>
    </source>
</evidence>
<organism evidence="12">
    <name type="scientific">Tanacetum cinerariifolium</name>
    <name type="common">Dalmatian daisy</name>
    <name type="synonym">Chrysanthemum cinerariifolium</name>
    <dbReference type="NCBI Taxonomy" id="118510"/>
    <lineage>
        <taxon>Eukaryota</taxon>
        <taxon>Viridiplantae</taxon>
        <taxon>Streptophyta</taxon>
        <taxon>Embryophyta</taxon>
        <taxon>Tracheophyta</taxon>
        <taxon>Spermatophyta</taxon>
        <taxon>Magnoliopsida</taxon>
        <taxon>eudicotyledons</taxon>
        <taxon>Gunneridae</taxon>
        <taxon>Pentapetalae</taxon>
        <taxon>asterids</taxon>
        <taxon>campanulids</taxon>
        <taxon>Asterales</taxon>
        <taxon>Asteraceae</taxon>
        <taxon>Asteroideae</taxon>
        <taxon>Anthemideae</taxon>
        <taxon>Anthemidinae</taxon>
        <taxon>Tanacetum</taxon>
    </lineage>
</organism>
<evidence type="ECO:0000256" key="3">
    <source>
        <dbReference type="ARBA" id="ARBA00022695"/>
    </source>
</evidence>
<dbReference type="Gene3D" id="3.10.10.10">
    <property type="entry name" value="HIV Type 1 Reverse Transcriptase, subunit A, domain 1"/>
    <property type="match status" value="1"/>
</dbReference>
<evidence type="ECO:0000256" key="6">
    <source>
        <dbReference type="ARBA" id="ARBA00022759"/>
    </source>
</evidence>
<keyword evidence="7" id="KW-0238">DNA-binding</keyword>
<evidence type="ECO:0000256" key="4">
    <source>
        <dbReference type="ARBA" id="ARBA00022722"/>
    </source>
</evidence>
<dbReference type="GO" id="GO:0016779">
    <property type="term" value="F:nucleotidyltransferase activity"/>
    <property type="evidence" value="ECO:0007669"/>
    <property type="project" value="UniProtKB-KW"/>
</dbReference>
<evidence type="ECO:0000256" key="5">
    <source>
        <dbReference type="ARBA" id="ARBA00022750"/>
    </source>
</evidence>
<keyword evidence="6" id="KW-0255">Endonuclease</keyword>
<dbReference type="Pfam" id="PF17919">
    <property type="entry name" value="RT_RNaseH_2"/>
    <property type="match status" value="1"/>
</dbReference>
<dbReference type="InterPro" id="IPR043128">
    <property type="entry name" value="Rev_trsase/Diguanyl_cyclase"/>
</dbReference>
<dbReference type="SUPFAM" id="SSF56672">
    <property type="entry name" value="DNA/RNA polymerases"/>
    <property type="match status" value="1"/>
</dbReference>
<keyword evidence="5" id="KW-0064">Aspartyl protease</keyword>
<evidence type="ECO:0000256" key="10">
    <source>
        <dbReference type="SAM" id="MobiDB-lite"/>
    </source>
</evidence>
<dbReference type="PROSITE" id="PS50158">
    <property type="entry name" value="ZF_CCHC"/>
    <property type="match status" value="1"/>
</dbReference>
<dbReference type="GO" id="GO:0008270">
    <property type="term" value="F:zinc ion binding"/>
    <property type="evidence" value="ECO:0007669"/>
    <property type="project" value="UniProtKB-KW"/>
</dbReference>
<dbReference type="EMBL" id="BKCJ010032559">
    <property type="protein sequence ID" value="GEV73437.1"/>
    <property type="molecule type" value="Genomic_DNA"/>
</dbReference>
<dbReference type="Pfam" id="PF08284">
    <property type="entry name" value="RVP_2"/>
    <property type="match status" value="1"/>
</dbReference>
<dbReference type="InterPro" id="IPR036875">
    <property type="entry name" value="Znf_CCHC_sf"/>
</dbReference>
<dbReference type="Gene3D" id="3.30.420.10">
    <property type="entry name" value="Ribonuclease H-like superfamily/Ribonuclease H"/>
    <property type="match status" value="1"/>
</dbReference>
<feature type="compositionally biased region" description="Low complexity" evidence="10">
    <location>
        <begin position="246"/>
        <end position="258"/>
    </location>
</feature>
<protein>
    <recommendedName>
        <fullName evidence="11">CCHC-type domain-containing protein</fullName>
    </recommendedName>
</protein>
<evidence type="ECO:0000256" key="2">
    <source>
        <dbReference type="ARBA" id="ARBA00022679"/>
    </source>
</evidence>
<keyword evidence="2" id="KW-0808">Transferase</keyword>
<evidence type="ECO:0000256" key="1">
    <source>
        <dbReference type="ARBA" id="ARBA00022670"/>
    </source>
</evidence>
<keyword evidence="9" id="KW-0862">Zinc</keyword>
<dbReference type="GO" id="GO:0006508">
    <property type="term" value="P:proteolysis"/>
    <property type="evidence" value="ECO:0007669"/>
    <property type="project" value="UniProtKB-KW"/>
</dbReference>
<keyword evidence="6" id="KW-0378">Hydrolase</keyword>
<reference evidence="12" key="1">
    <citation type="journal article" date="2019" name="Sci. Rep.">
        <title>Draft genome of Tanacetum cinerariifolium, the natural source of mosquito coil.</title>
        <authorList>
            <person name="Yamashiro T."/>
            <person name="Shiraishi A."/>
            <person name="Satake H."/>
            <person name="Nakayama K."/>
        </authorList>
    </citation>
    <scope>NUCLEOTIDE SEQUENCE</scope>
</reference>
<feature type="region of interest" description="Disordered" evidence="10">
    <location>
        <begin position="240"/>
        <end position="263"/>
    </location>
</feature>
<evidence type="ECO:0000259" key="11">
    <source>
        <dbReference type="PROSITE" id="PS50158"/>
    </source>
</evidence>
<keyword evidence="9" id="KW-0479">Metal-binding</keyword>
<sequence>MKVEESLNVTLDKVHPPIKLSPFVDDDVGEEEGIRKNTKIAAAAASPVRVLELDTHSSSEADPLESSPPPVSIAHMVSPFLCSDNSESDTEIKERHVSPTTSTPEIFTALILSASSAIVAPPSKEDIPVDQLYCTHPGEPCKALTMRKSVRPLPSHRLALRYTSHHLDHFTFGSSSSHLSLDHSLSGHSSLDHSLSGHTPPNTTVANSSTPQRFVYILLARTPLCCKAYLRWRSTPLSTMYPPTTSKSSAEDSSFESSLGPSRKKCRSPAATVIISSIHYTRALVPSRADLLPPYKMFRDSISPEDSVEEDIDTNVLEDIEADSTIEVVVDRDVEARIDVGIGMEVDFGIDVEVKVEDEVESSDRGTMEVKVDMDAGIDIPDGMLMPNAVERLEQLIASGERAGLSNKTKSLEWENLKVQALLSIERDRVDSLRRHMALSQEEFCQQSKNSLTGVWKKHWLLMRRPVLQMHSRQKTKAKMAVMAIIEMGEMEMAETEMAKMEMVKLEMLGMEIQMRIIGMLGLLYESSNDLAAYTQRFQELTMLCTRMVLEEEDRIESLMDQKLKGYAVKNAKNKRRSGVNQKDNRGQQPLFKSPNFGGHPIARAYTTCNNKRRPYNGTLPLCNKCKLHYEGSCTVRFRKCNKVRHLTRDCKVTISTTPTQKGQVVNQRVITCFECGRQGHYRSDCPKLKDQNRGNKAGNKNGVGEARGKAYVLGGGDANPDLNFFKGLLGHPFNIDLMPIELGSFDVIIGMDWLANHHAVIVCDEKIMRIPYGDKVLIVQGDRGDKGEKSKLSIISRTKTQKYIKRDFPKDFPGLPSTQKVEFQIDLVSGVAPVATAPYRLAPLELVREEDITKTAFKIRYGHYEFQVMLFGLTNAPTSKEEHAKHLKLILELLKKEELYAKFSKCNFWLSRIAKPMTKLTQKNMKFNWSEKAEATFQFLKQNLCSVPILALPKGSENFMVYYDASHKGLGMVLMQREKRHYLYGMKCAVFTDHKSLQHILDQKELNIGQRRWLELLSDYDCEIRYHPGHAKVEAIKDENFGTEDLCGMIQKLEQRTDGMLCLNGRSWISYFEWKWENITMDFITKLPKTSTGQDIIWVIVDRLTKSAHFLPIKETDSKEKVTRQYLKEVVSRHRAKFGDIQLTGPKIVLETTEKIIQIKKRIQAA</sequence>
<evidence type="ECO:0000256" key="7">
    <source>
        <dbReference type="ARBA" id="ARBA00023125"/>
    </source>
</evidence>
<dbReference type="GO" id="GO:0004519">
    <property type="term" value="F:endonuclease activity"/>
    <property type="evidence" value="ECO:0007669"/>
    <property type="project" value="UniProtKB-KW"/>
</dbReference>
<evidence type="ECO:0000256" key="9">
    <source>
        <dbReference type="PROSITE-ProRule" id="PRU00047"/>
    </source>
</evidence>
<dbReference type="PANTHER" id="PTHR37984:SF5">
    <property type="entry name" value="PROTEIN NYNRIN-LIKE"/>
    <property type="match status" value="1"/>
</dbReference>
<dbReference type="GO" id="GO:0004190">
    <property type="term" value="F:aspartic-type endopeptidase activity"/>
    <property type="evidence" value="ECO:0007669"/>
    <property type="project" value="UniProtKB-KW"/>
</dbReference>
<keyword evidence="9" id="KW-0863">Zinc-finger</keyword>
<dbReference type="InterPro" id="IPR001878">
    <property type="entry name" value="Znf_CCHC"/>
</dbReference>
<evidence type="ECO:0000313" key="12">
    <source>
        <dbReference type="EMBL" id="GEV73437.1"/>
    </source>
</evidence>
<feature type="domain" description="CCHC-type" evidence="11">
    <location>
        <begin position="673"/>
        <end position="688"/>
    </location>
</feature>
<dbReference type="SMART" id="SM00343">
    <property type="entry name" value="ZnF_C2HC"/>
    <property type="match status" value="2"/>
</dbReference>
<comment type="caution">
    <text evidence="12">The sequence shown here is derived from an EMBL/GenBank/DDBJ whole genome shotgun (WGS) entry which is preliminary data.</text>
</comment>
<dbReference type="InterPro" id="IPR036397">
    <property type="entry name" value="RNaseH_sf"/>
</dbReference>